<dbReference type="GeneID" id="115466935"/>
<dbReference type="AlphaFoldDB" id="A0A6P7XMM8"/>
<dbReference type="OrthoDB" id="8734319at2759"/>
<dbReference type="Proteomes" id="UP000515156">
    <property type="component" value="Chromosome 3"/>
</dbReference>
<name>A0A6P7XMM8_9AMPH</name>
<keyword evidence="1" id="KW-0812">Transmembrane</keyword>
<proteinExistence type="predicted"/>
<evidence type="ECO:0000256" key="1">
    <source>
        <dbReference type="SAM" id="Phobius"/>
    </source>
</evidence>
<organism evidence="2 3">
    <name type="scientific">Microcaecilia unicolor</name>
    <dbReference type="NCBI Taxonomy" id="1415580"/>
    <lineage>
        <taxon>Eukaryota</taxon>
        <taxon>Metazoa</taxon>
        <taxon>Chordata</taxon>
        <taxon>Craniata</taxon>
        <taxon>Vertebrata</taxon>
        <taxon>Euteleostomi</taxon>
        <taxon>Amphibia</taxon>
        <taxon>Gymnophiona</taxon>
        <taxon>Siphonopidae</taxon>
        <taxon>Microcaecilia</taxon>
    </lineage>
</organism>
<keyword evidence="2" id="KW-1185">Reference proteome</keyword>
<dbReference type="RefSeq" id="XP_030054386.1">
    <property type="nucleotide sequence ID" value="XM_030198526.1"/>
</dbReference>
<keyword evidence="1" id="KW-0472">Membrane</keyword>
<feature type="transmembrane region" description="Helical" evidence="1">
    <location>
        <begin position="52"/>
        <end position="73"/>
    </location>
</feature>
<reference evidence="3" key="1">
    <citation type="submission" date="2025-08" db="UniProtKB">
        <authorList>
            <consortium name="RefSeq"/>
        </authorList>
    </citation>
    <scope>IDENTIFICATION</scope>
</reference>
<dbReference type="InParanoid" id="A0A6P7XMM8"/>
<keyword evidence="1" id="KW-1133">Transmembrane helix</keyword>
<gene>
    <name evidence="3" type="primary">SMIM28</name>
</gene>
<dbReference type="CTD" id="110806279"/>
<evidence type="ECO:0000313" key="2">
    <source>
        <dbReference type="Proteomes" id="UP000515156"/>
    </source>
</evidence>
<evidence type="ECO:0000313" key="3">
    <source>
        <dbReference type="RefSeq" id="XP_030054386.1"/>
    </source>
</evidence>
<sequence>MRRLLDSSWKKFGHAGRGSYDWLTSEPGLPPLEAQLESENDNSSAKDDVEPFLCIILPTAILLLLGFFLLFLYRRCKRKVPQGQIFAIGLQENRSDREVDFFSALPWSSEHFHYSTLLPEASFYTLCLPPSYEEATTRSSSETCIISLAQDPVLPYEQNSHKPSDCQNKSNSDTRM</sequence>
<dbReference type="KEGG" id="muo:115466935"/>
<accession>A0A6P7XMM8</accession>
<protein>
    <submittedName>
        <fullName evidence="3">Small integral membrane protein 28</fullName>
    </submittedName>
</protein>